<evidence type="ECO:0000256" key="1">
    <source>
        <dbReference type="SAM" id="MobiDB-lite"/>
    </source>
</evidence>
<proteinExistence type="predicted"/>
<dbReference type="Pfam" id="PF26035">
    <property type="entry name" value="DUF8010"/>
    <property type="match status" value="1"/>
</dbReference>
<evidence type="ECO:0000259" key="3">
    <source>
        <dbReference type="Pfam" id="PF26572"/>
    </source>
</evidence>
<keyword evidence="5" id="KW-1185">Reference proteome</keyword>
<gene>
    <name evidence="4" type="ORF">GCM10011366_07480</name>
</gene>
<dbReference type="AlphaFoldDB" id="A0A917F181"/>
<dbReference type="RefSeq" id="WP_229734852.1">
    <property type="nucleotide sequence ID" value="NZ_BAABKH010000002.1"/>
</dbReference>
<dbReference type="Proteomes" id="UP000605670">
    <property type="component" value="Unassembled WGS sequence"/>
</dbReference>
<dbReference type="Pfam" id="PF26572">
    <property type="entry name" value="DUF8185"/>
    <property type="match status" value="1"/>
</dbReference>
<organism evidence="4 5">
    <name type="scientific">Ornithinimicrobium tianjinense</name>
    <dbReference type="NCBI Taxonomy" id="1195761"/>
    <lineage>
        <taxon>Bacteria</taxon>
        <taxon>Bacillati</taxon>
        <taxon>Actinomycetota</taxon>
        <taxon>Actinomycetes</taxon>
        <taxon>Micrococcales</taxon>
        <taxon>Ornithinimicrobiaceae</taxon>
        <taxon>Ornithinimicrobium</taxon>
    </lineage>
</organism>
<feature type="region of interest" description="Disordered" evidence="1">
    <location>
        <begin position="98"/>
        <end position="121"/>
    </location>
</feature>
<evidence type="ECO:0000313" key="5">
    <source>
        <dbReference type="Proteomes" id="UP000605670"/>
    </source>
</evidence>
<dbReference type="InterPro" id="IPR058498">
    <property type="entry name" value="DUF8185"/>
</dbReference>
<dbReference type="EMBL" id="BMEM01000001">
    <property type="protein sequence ID" value="GGF42208.1"/>
    <property type="molecule type" value="Genomic_DNA"/>
</dbReference>
<name>A0A917F181_9MICO</name>
<comment type="caution">
    <text evidence="4">The sequence shown here is derived from an EMBL/GenBank/DDBJ whole genome shotgun (WGS) entry which is preliminary data.</text>
</comment>
<feature type="domain" description="DUF8010" evidence="2">
    <location>
        <begin position="8"/>
        <end position="109"/>
    </location>
</feature>
<feature type="domain" description="DUF8185" evidence="3">
    <location>
        <begin position="121"/>
        <end position="220"/>
    </location>
</feature>
<reference evidence="4" key="2">
    <citation type="submission" date="2020-09" db="EMBL/GenBank/DDBJ databases">
        <authorList>
            <person name="Sun Q."/>
            <person name="Zhou Y."/>
        </authorList>
    </citation>
    <scope>NUCLEOTIDE SEQUENCE</scope>
    <source>
        <strain evidence="4">CGMCC 1.12160</strain>
    </source>
</reference>
<reference evidence="4" key="1">
    <citation type="journal article" date="2014" name="Int. J. Syst. Evol. Microbiol.">
        <title>Complete genome sequence of Corynebacterium casei LMG S-19264T (=DSM 44701T), isolated from a smear-ripened cheese.</title>
        <authorList>
            <consortium name="US DOE Joint Genome Institute (JGI-PGF)"/>
            <person name="Walter F."/>
            <person name="Albersmeier A."/>
            <person name="Kalinowski J."/>
            <person name="Ruckert C."/>
        </authorList>
    </citation>
    <scope>NUCLEOTIDE SEQUENCE</scope>
    <source>
        <strain evidence="4">CGMCC 1.12160</strain>
    </source>
</reference>
<dbReference type="InterPro" id="IPR058323">
    <property type="entry name" value="DUF8010"/>
</dbReference>
<accession>A0A917F181</accession>
<evidence type="ECO:0000313" key="4">
    <source>
        <dbReference type="EMBL" id="GGF42208.1"/>
    </source>
</evidence>
<protein>
    <submittedName>
        <fullName evidence="4">Uncharacterized protein</fullName>
    </submittedName>
</protein>
<sequence>MSASVEGARELVLADGEGVADLATYVARARTLDADGAMRLQAVGPVLAAWVCVVPGQGMMRSGLVLALRTMALHGPHELDVTVPLRSLADRFARRSATGDASTSLPVPPTEVSPQWAGVSPPRGGWEPVGQVSAEALLAAAEHGIEEVAKGAPDGSGAAAVAMLRARVWARDIEGGATAGAGLATRALGFARPGDGQVATVHRSGPWTRVSLPAGHVLSR</sequence>
<evidence type="ECO:0000259" key="2">
    <source>
        <dbReference type="Pfam" id="PF26035"/>
    </source>
</evidence>